<comment type="caution">
    <text evidence="6">The sequence shown here is derived from an EMBL/GenBank/DDBJ whole genome shotgun (WGS) entry which is preliminary data.</text>
</comment>
<dbReference type="Pfam" id="PF00497">
    <property type="entry name" value="SBP_bac_3"/>
    <property type="match status" value="1"/>
</dbReference>
<dbReference type="RefSeq" id="WP_285273830.1">
    <property type="nucleotide sequence ID" value="NZ_JASNVW010000003.1"/>
</dbReference>
<feature type="domain" description="Solute-binding protein family 3/N-terminal" evidence="4">
    <location>
        <begin position="34"/>
        <end position="255"/>
    </location>
</feature>
<sequence length="255" mass="27812">MSKIVYVTIAVVVVVAAVFAVYYLGFLSKPVEKVLRVGTSPDFPPFEYVDEKTGEVVGIDIDLIKAIANRLGYKVQIVSMDFDGLIPALEQGQVDVVISGMTITEERAKRVDFSIPYWKADQAIIVSKGSSFKPLKIEDLVNHTVGVQSGTTAEQLLDSYVSKGYNINVKRYSSYTLAVQDLINGRVDAVVVDSPVANTLAKKYSVEVAATITTGEEYGIAVKKGNKALLDQINKALSEILNSSEWDSIISKYMG</sequence>
<dbReference type="Proteomes" id="UP001529235">
    <property type="component" value="Unassembled WGS sequence"/>
</dbReference>
<name>A0ABD4Z6I7_9CREN</name>
<dbReference type="AlphaFoldDB" id="A0ABD4Z6I7"/>
<keyword evidence="3" id="KW-1133">Transmembrane helix</keyword>
<dbReference type="PANTHER" id="PTHR35936:SF17">
    <property type="entry name" value="ARGININE-BINDING EXTRACELLULAR PROTEIN ARTP"/>
    <property type="match status" value="1"/>
</dbReference>
<evidence type="ECO:0000256" key="3">
    <source>
        <dbReference type="SAM" id="Phobius"/>
    </source>
</evidence>
<gene>
    <name evidence="6" type="ORF">QPL79_05655</name>
</gene>
<protein>
    <submittedName>
        <fullName evidence="6">Basic amino acid ABC transporter substrate-binding protein</fullName>
    </submittedName>
</protein>
<evidence type="ECO:0000256" key="2">
    <source>
        <dbReference type="ARBA" id="ARBA00022729"/>
    </source>
</evidence>
<keyword evidence="2" id="KW-0732">Signal</keyword>
<reference evidence="6 7" key="1">
    <citation type="submission" date="2023-05" db="EMBL/GenBank/DDBJ databases">
        <title>A new hyperthermophilic archaea 'Ignisphaera cupida' sp. nov. and description of the family 'Ignisphaeraceae' fam. nov.</title>
        <authorList>
            <person name="Podosokorskaya O.A."/>
            <person name="Elcheninov A.G."/>
            <person name="Klukina A."/>
            <person name="Merkel A.Y."/>
        </authorList>
    </citation>
    <scope>NUCLEOTIDE SEQUENCE [LARGE SCALE GENOMIC DNA]</scope>
    <source>
        <strain evidence="6 7">4213-co</strain>
    </source>
</reference>
<dbReference type="EMBL" id="JASNVW010000003">
    <property type="protein sequence ID" value="MDK6028844.1"/>
    <property type="molecule type" value="Genomic_DNA"/>
</dbReference>
<keyword evidence="7" id="KW-1185">Reference proteome</keyword>
<evidence type="ECO:0000256" key="1">
    <source>
        <dbReference type="ARBA" id="ARBA00004196"/>
    </source>
</evidence>
<dbReference type="InterPro" id="IPR001320">
    <property type="entry name" value="Iontro_rcpt_C"/>
</dbReference>
<dbReference type="PANTHER" id="PTHR35936">
    <property type="entry name" value="MEMBRANE-BOUND LYTIC MUREIN TRANSGLYCOSYLASE F"/>
    <property type="match status" value="1"/>
</dbReference>
<accession>A0ABD4Z6I7</accession>
<proteinExistence type="predicted"/>
<dbReference type="PROSITE" id="PS01039">
    <property type="entry name" value="SBP_BACTERIAL_3"/>
    <property type="match status" value="1"/>
</dbReference>
<dbReference type="SMART" id="SM00079">
    <property type="entry name" value="PBPe"/>
    <property type="match status" value="1"/>
</dbReference>
<comment type="subcellular location">
    <subcellularLocation>
        <location evidence="1">Cell envelope</location>
    </subcellularLocation>
</comment>
<evidence type="ECO:0000259" key="5">
    <source>
        <dbReference type="SMART" id="SM00079"/>
    </source>
</evidence>
<dbReference type="Gene3D" id="3.40.190.10">
    <property type="entry name" value="Periplasmic binding protein-like II"/>
    <property type="match status" value="2"/>
</dbReference>
<dbReference type="InterPro" id="IPR001638">
    <property type="entry name" value="Solute-binding_3/MltF_N"/>
</dbReference>
<dbReference type="SUPFAM" id="SSF53850">
    <property type="entry name" value="Periplasmic binding protein-like II"/>
    <property type="match status" value="1"/>
</dbReference>
<evidence type="ECO:0000259" key="4">
    <source>
        <dbReference type="SMART" id="SM00062"/>
    </source>
</evidence>
<feature type="transmembrane region" description="Helical" evidence="3">
    <location>
        <begin position="6"/>
        <end position="26"/>
    </location>
</feature>
<dbReference type="SMART" id="SM00062">
    <property type="entry name" value="PBPb"/>
    <property type="match status" value="1"/>
</dbReference>
<dbReference type="InterPro" id="IPR018313">
    <property type="entry name" value="SBP_3_CS"/>
</dbReference>
<keyword evidence="3" id="KW-0812">Transmembrane</keyword>
<evidence type="ECO:0000313" key="6">
    <source>
        <dbReference type="EMBL" id="MDK6028844.1"/>
    </source>
</evidence>
<feature type="domain" description="Ionotropic glutamate receptor C-terminal" evidence="5">
    <location>
        <begin position="34"/>
        <end position="248"/>
    </location>
</feature>
<evidence type="ECO:0000313" key="7">
    <source>
        <dbReference type="Proteomes" id="UP001529235"/>
    </source>
</evidence>
<keyword evidence="3" id="KW-0472">Membrane</keyword>
<dbReference type="CDD" id="cd13624">
    <property type="entry name" value="PBP2_Arg_Lys_His"/>
    <property type="match status" value="1"/>
</dbReference>
<organism evidence="6 7">
    <name type="scientific">Ignisphaera cupida</name>
    <dbReference type="NCBI Taxonomy" id="3050454"/>
    <lineage>
        <taxon>Archaea</taxon>
        <taxon>Thermoproteota</taxon>
        <taxon>Thermoprotei</taxon>
        <taxon>Desulfurococcales</taxon>
        <taxon>Desulfurococcaceae</taxon>
        <taxon>Ignisphaera</taxon>
    </lineage>
</organism>